<reference evidence="2 3" key="1">
    <citation type="journal article" date="2009" name="PLoS ONE">
        <title>Methylobacterium genome sequences: a reference blueprint to investigate microbial metabolism of C1 compounds from natural and industrial sources.</title>
        <authorList>
            <person name="Vuilleumier S."/>
            <person name="Chistoserdova L."/>
            <person name="Lee M.-C."/>
            <person name="Bringel F."/>
            <person name="Lajus A."/>
            <person name="Zhou Y."/>
            <person name="Gourion B."/>
            <person name="Barbe V."/>
            <person name="Chang J."/>
            <person name="Cruveiller S."/>
            <person name="Dossat C."/>
            <person name="Gillett W."/>
            <person name="Gruffaz C."/>
            <person name="Haugen E."/>
            <person name="Hourcade E."/>
            <person name="Levy R."/>
            <person name="Mangenot S."/>
            <person name="Muller E."/>
            <person name="Nadalig T."/>
            <person name="Pagni M."/>
            <person name="Penny C."/>
            <person name="Peyraud R."/>
            <person name="Robinson D.G."/>
            <person name="Roche D."/>
            <person name="Rouy Z."/>
            <person name="Saenampechek C."/>
            <person name="Salvignol G."/>
            <person name="Vallenet D."/>
            <person name="Wu Z."/>
            <person name="Marx C.J."/>
            <person name="Vorholt J.A."/>
            <person name="Olson M.V."/>
            <person name="Kaul R."/>
            <person name="Weissenbach J."/>
            <person name="Medigue C."/>
            <person name="Lidstrom M.E."/>
        </authorList>
    </citation>
    <scope>NUCLEOTIDE SEQUENCE [LARGE SCALE GENOMIC DNA]</scope>
    <source>
        <strain evidence="3">ATCC 14718 / DSM 1338 / JCM 2805 / NCIMB 9133 / AM1</strain>
    </source>
</reference>
<name>C5B0W3_METEA</name>
<organism evidence="2 3">
    <name type="scientific">Methylorubrum extorquens (strain ATCC 14718 / DSM 1338 / JCM 2805 / NCIMB 9133 / AM1)</name>
    <name type="common">Methylobacterium extorquens</name>
    <dbReference type="NCBI Taxonomy" id="272630"/>
    <lineage>
        <taxon>Bacteria</taxon>
        <taxon>Pseudomonadati</taxon>
        <taxon>Pseudomonadota</taxon>
        <taxon>Alphaproteobacteria</taxon>
        <taxon>Hyphomicrobiales</taxon>
        <taxon>Methylobacteriaceae</taxon>
        <taxon>Methylorubrum</taxon>
    </lineage>
</organism>
<dbReference type="STRING" id="272630.MexAM1_META1pCDS1758942D"/>
<dbReference type="EMBL" id="CP001510">
    <property type="protein sequence ID" value="ACS39527.1"/>
    <property type="molecule type" value="Genomic_DNA"/>
</dbReference>
<evidence type="ECO:0000313" key="3">
    <source>
        <dbReference type="Proteomes" id="UP000009081"/>
    </source>
</evidence>
<protein>
    <submittedName>
        <fullName evidence="2">Uncharacterized protein</fullName>
    </submittedName>
</protein>
<sequence length="151" mass="14735">MPSGRRPAAVASARCPIAEPVSTASRRVLEPRTIVIDRGELSRLRRVEGHPLPRTGHLMRLTTIALALIVSLPAAAMAQAGADAQPSPPSPKASATGSQPVPGPSTAGAPVGTPNKPAVVGGTPGAVIGGTPTSGPPGTGGTAGGPALSGR</sequence>
<proteinExistence type="predicted"/>
<feature type="region of interest" description="Disordered" evidence="1">
    <location>
        <begin position="77"/>
        <end position="151"/>
    </location>
</feature>
<evidence type="ECO:0000256" key="1">
    <source>
        <dbReference type="SAM" id="MobiDB-lite"/>
    </source>
</evidence>
<dbReference type="HOGENOM" id="CLU_1729241_0_0_5"/>
<dbReference type="eggNOG" id="ENOG5030ZW3">
    <property type="taxonomic scope" value="Bacteria"/>
</dbReference>
<accession>C5B0W3</accession>
<dbReference type="AlphaFoldDB" id="C5B0W3"/>
<dbReference type="KEGG" id="mea:Mex_1pCDS1758942D"/>
<evidence type="ECO:0000313" key="2">
    <source>
        <dbReference type="EMBL" id="ACS39527.1"/>
    </source>
</evidence>
<gene>
    <name evidence="2" type="ORF">MexAM1_META1pCDS1758942D</name>
</gene>
<dbReference type="Proteomes" id="UP000009081">
    <property type="component" value="Chromosome"/>
</dbReference>
<keyword evidence="3" id="KW-1185">Reference proteome</keyword>